<accession>A0ABW6R5S5</accession>
<dbReference type="RefSeq" id="WP_387726006.1">
    <property type="nucleotide sequence ID" value="NZ_JBIAPI010000016.1"/>
</dbReference>
<evidence type="ECO:0000313" key="1">
    <source>
        <dbReference type="EMBL" id="MFF3228866.1"/>
    </source>
</evidence>
<keyword evidence="2" id="KW-1185">Reference proteome</keyword>
<gene>
    <name evidence="1" type="ORF">ACFYV7_39160</name>
</gene>
<reference evidence="1 2" key="1">
    <citation type="submission" date="2024-10" db="EMBL/GenBank/DDBJ databases">
        <title>The Natural Products Discovery Center: Release of the First 8490 Sequenced Strains for Exploring Actinobacteria Biosynthetic Diversity.</title>
        <authorList>
            <person name="Kalkreuter E."/>
            <person name="Kautsar S.A."/>
            <person name="Yang D."/>
            <person name="Bader C.D."/>
            <person name="Teijaro C.N."/>
            <person name="Fluegel L."/>
            <person name="Davis C.M."/>
            <person name="Simpson J.R."/>
            <person name="Lauterbach L."/>
            <person name="Steele A.D."/>
            <person name="Gui C."/>
            <person name="Meng S."/>
            <person name="Li G."/>
            <person name="Viehrig K."/>
            <person name="Ye F."/>
            <person name="Su P."/>
            <person name="Kiefer A.F."/>
            <person name="Nichols A."/>
            <person name="Cepeda A.J."/>
            <person name="Yan W."/>
            <person name="Fan B."/>
            <person name="Jiang Y."/>
            <person name="Adhikari A."/>
            <person name="Zheng C.-J."/>
            <person name="Schuster L."/>
            <person name="Cowan T.M."/>
            <person name="Smanski M.J."/>
            <person name="Chevrette M.G."/>
            <person name="De Carvalho L.P.S."/>
            <person name="Shen B."/>
        </authorList>
    </citation>
    <scope>NUCLEOTIDE SEQUENCE [LARGE SCALE GENOMIC DNA]</scope>
    <source>
        <strain evidence="1 2">NPDC003040</strain>
    </source>
</reference>
<organism evidence="1 2">
    <name type="scientific">Nocardia suismassiliense</name>
    <dbReference type="NCBI Taxonomy" id="2077092"/>
    <lineage>
        <taxon>Bacteria</taxon>
        <taxon>Bacillati</taxon>
        <taxon>Actinomycetota</taxon>
        <taxon>Actinomycetes</taxon>
        <taxon>Mycobacteriales</taxon>
        <taxon>Nocardiaceae</taxon>
        <taxon>Nocardia</taxon>
    </lineage>
</organism>
<comment type="caution">
    <text evidence="1">The sequence shown here is derived from an EMBL/GenBank/DDBJ whole genome shotgun (WGS) entry which is preliminary data.</text>
</comment>
<dbReference type="EMBL" id="JBIAPI010000016">
    <property type="protein sequence ID" value="MFF3228866.1"/>
    <property type="molecule type" value="Genomic_DNA"/>
</dbReference>
<name>A0ABW6R5S5_9NOCA</name>
<dbReference type="Proteomes" id="UP001601948">
    <property type="component" value="Unassembled WGS sequence"/>
</dbReference>
<proteinExistence type="predicted"/>
<protein>
    <submittedName>
        <fullName evidence="1">Uncharacterized protein</fullName>
    </submittedName>
</protein>
<evidence type="ECO:0000313" key="2">
    <source>
        <dbReference type="Proteomes" id="UP001601948"/>
    </source>
</evidence>
<sequence length="143" mass="15798">MPHAPECHGEIYYCDCGFGPCSIENAAHKRHTCFDPPRPIVIVNLPVVEMSRDIYDRFAGLTSSGCLVVDDKGTKTALTKCCNAFATFHDEQLCCKQCWSEVPLEHCLPAEIVVARHLINACIPGNPIPDMTVAVNRRTSPKK</sequence>